<protein>
    <recommendedName>
        <fullName evidence="4">X-prolyl aminopeptidase 2</fullName>
    </recommendedName>
</protein>
<evidence type="ECO:0000313" key="11">
    <source>
        <dbReference type="Proteomes" id="UP000030759"/>
    </source>
</evidence>
<dbReference type="SUPFAM" id="SSF53092">
    <property type="entry name" value="Creatinase/prolidase N-terminal domain"/>
    <property type="match status" value="1"/>
</dbReference>
<dbReference type="PANTHER" id="PTHR43763">
    <property type="entry name" value="XAA-PRO AMINOPEPTIDASE 1"/>
    <property type="match status" value="1"/>
</dbReference>
<dbReference type="Pfam" id="PF01321">
    <property type="entry name" value="Creatinase_N"/>
    <property type="match status" value="1"/>
</dbReference>
<evidence type="ECO:0000259" key="8">
    <source>
        <dbReference type="Pfam" id="PF01321"/>
    </source>
</evidence>
<evidence type="ECO:0000256" key="3">
    <source>
        <dbReference type="ARBA" id="ARBA00022801"/>
    </source>
</evidence>
<reference evidence="11" key="1">
    <citation type="journal article" date="2013" name="Nat. Biotechnol.">
        <title>Chinese hamster genome sequenced from sorted chromosomes.</title>
        <authorList>
            <person name="Brinkrolf K."/>
            <person name="Rupp O."/>
            <person name="Laux H."/>
            <person name="Kollin F."/>
            <person name="Ernst W."/>
            <person name="Linke B."/>
            <person name="Kofler R."/>
            <person name="Romand S."/>
            <person name="Hesse F."/>
            <person name="Budach W.E."/>
            <person name="Galosy S."/>
            <person name="Muller D."/>
            <person name="Noll T."/>
            <person name="Wienberg J."/>
            <person name="Jostock T."/>
            <person name="Leonard M."/>
            <person name="Grillari J."/>
            <person name="Tauch A."/>
            <person name="Goesmann A."/>
            <person name="Helk B."/>
            <person name="Mott J.E."/>
            <person name="Puhler A."/>
            <person name="Borth N."/>
        </authorList>
    </citation>
    <scope>NUCLEOTIDE SEQUENCE [LARGE SCALE GENOMIC DNA]</scope>
    <source>
        <strain evidence="11">17A/GY</strain>
    </source>
</reference>
<dbReference type="GO" id="GO:0004177">
    <property type="term" value="F:aminopeptidase activity"/>
    <property type="evidence" value="ECO:0007669"/>
    <property type="project" value="UniProtKB-KW"/>
</dbReference>
<dbReference type="FunFam" id="3.40.350.10:FF:000008">
    <property type="entry name" value="xaa-Pro aminopeptidase 2"/>
    <property type="match status" value="1"/>
</dbReference>
<dbReference type="SUPFAM" id="SSF55920">
    <property type="entry name" value="Creatinase/aminopeptidase"/>
    <property type="match status" value="1"/>
</dbReference>
<keyword evidence="3 10" id="KW-0378">Hydrolase</keyword>
<dbReference type="InterPro" id="IPR000994">
    <property type="entry name" value="Pept_M24"/>
</dbReference>
<keyword evidence="2 5" id="KW-0479">Metal-binding</keyword>
<evidence type="ECO:0000259" key="9">
    <source>
        <dbReference type="Pfam" id="PF16188"/>
    </source>
</evidence>
<evidence type="ECO:0000256" key="4">
    <source>
        <dbReference type="ARBA" id="ARBA00082928"/>
    </source>
</evidence>
<dbReference type="InterPro" id="IPR000587">
    <property type="entry name" value="Creatinase_N"/>
</dbReference>
<feature type="compositionally biased region" description="Basic and acidic residues" evidence="6">
    <location>
        <begin position="43"/>
        <end position="60"/>
    </location>
</feature>
<dbReference type="InterPro" id="IPR036005">
    <property type="entry name" value="Creatinase/aminopeptidase-like"/>
</dbReference>
<feature type="domain" description="Peptidase M24" evidence="7">
    <location>
        <begin position="500"/>
        <end position="567"/>
    </location>
</feature>
<keyword evidence="10" id="KW-0645">Protease</keyword>
<proteinExistence type="inferred from homology"/>
<dbReference type="InterPro" id="IPR050422">
    <property type="entry name" value="X-Pro_aminopeptidase_P"/>
</dbReference>
<evidence type="ECO:0000259" key="7">
    <source>
        <dbReference type="Pfam" id="PF00557"/>
    </source>
</evidence>
<dbReference type="Pfam" id="PF00557">
    <property type="entry name" value="Peptidase_M24"/>
    <property type="match status" value="2"/>
</dbReference>
<evidence type="ECO:0000313" key="10">
    <source>
        <dbReference type="EMBL" id="ERE65072.1"/>
    </source>
</evidence>
<feature type="domain" description="Peptidase M24" evidence="7">
    <location>
        <begin position="619"/>
        <end position="694"/>
    </location>
</feature>
<comment type="similarity">
    <text evidence="1 5">Belongs to the peptidase M24B family.</text>
</comment>
<keyword evidence="10" id="KW-0031">Aminopeptidase</keyword>
<dbReference type="Pfam" id="PF16188">
    <property type="entry name" value="Peptidase_M24_C"/>
    <property type="match status" value="1"/>
</dbReference>
<dbReference type="PROSITE" id="PS00491">
    <property type="entry name" value="PROLINE_PEPTIDASE"/>
    <property type="match status" value="1"/>
</dbReference>
<evidence type="ECO:0000256" key="1">
    <source>
        <dbReference type="ARBA" id="ARBA00008766"/>
    </source>
</evidence>
<dbReference type="InterPro" id="IPR001131">
    <property type="entry name" value="Peptidase_M24B_aminopep-P_CS"/>
</dbReference>
<name>A0A061HX12_CRIGR</name>
<dbReference type="Pfam" id="PF16189">
    <property type="entry name" value="Creatinase_N_2"/>
    <property type="match status" value="1"/>
</dbReference>
<dbReference type="InterPro" id="IPR029149">
    <property type="entry name" value="Creatin/AminoP/Spt16_N"/>
</dbReference>
<dbReference type="PANTHER" id="PTHR43763:SF4">
    <property type="entry name" value="XAA-PRO AMINOPEPTIDASE 2"/>
    <property type="match status" value="1"/>
</dbReference>
<evidence type="ECO:0000256" key="5">
    <source>
        <dbReference type="RuleBase" id="RU000590"/>
    </source>
</evidence>
<evidence type="ECO:0000256" key="6">
    <source>
        <dbReference type="SAM" id="MobiDB-lite"/>
    </source>
</evidence>
<dbReference type="Proteomes" id="UP000030759">
    <property type="component" value="Unassembled WGS sequence"/>
</dbReference>
<feature type="domain" description="Peptidase M24 C-terminal" evidence="9">
    <location>
        <begin position="704"/>
        <end position="767"/>
    </location>
</feature>
<dbReference type="AlphaFoldDB" id="A0A061HX12"/>
<evidence type="ECO:0000256" key="2">
    <source>
        <dbReference type="ARBA" id="ARBA00022723"/>
    </source>
</evidence>
<gene>
    <name evidence="10" type="ORF">H671_xg20535</name>
</gene>
<accession>A0A061HX12</accession>
<feature type="domain" description="Creatinase N-terminal" evidence="8">
    <location>
        <begin position="131"/>
        <end position="260"/>
    </location>
</feature>
<feature type="region of interest" description="Disordered" evidence="6">
    <location>
        <begin position="1"/>
        <end position="60"/>
    </location>
</feature>
<dbReference type="InterPro" id="IPR032416">
    <property type="entry name" value="Peptidase_M24_C"/>
</dbReference>
<dbReference type="Gene3D" id="3.40.350.10">
    <property type="entry name" value="Creatinase/prolidase N-terminal domain"/>
    <property type="match status" value="2"/>
</dbReference>
<dbReference type="Gene3D" id="3.90.230.10">
    <property type="entry name" value="Creatinase/methionine aminopeptidase superfamily"/>
    <property type="match status" value="1"/>
</dbReference>
<dbReference type="GO" id="GO:0046872">
    <property type="term" value="F:metal ion binding"/>
    <property type="evidence" value="ECO:0007669"/>
    <property type="project" value="UniProtKB-KW"/>
</dbReference>
<sequence>MPSAGQPPRHSNCETRVPSPAKQSLCQRSLGKPGTVAHTYNPEARKQRQKDVTTPKSHATADELHENSLFSKASGDPMAQAHWCCYPWLVLLCACAWSYPQPGYLGREDVRNCSTNPPHLPVTAANTTIQLAALRQWMQAWNLTAYIVPDTDAHMSEYIGKHDERRAWISGFTGSAGTAVVTMGKAAVWTDSRYWTQADRQMDCNWELKKEVSISSIVTWILAEVPAGGHVGFDPFLLSVDSWENYNLEFQDSNRRLVSVPTNLVDLAWGSDRPPMPSQPIYALPKEFTGSTWQEKVSTVRSYMKNHAMAPTGLLLSALDETAWLFNLRSGDIPYNPFFYSYTLLTDSSIRLFVNKSRFSLETLQYLNTSCSSPMCVQLEDYSQVRDSVKAYASGNVTILIGLSYTTYGLYEVIPKEKLVTQEYSPVMLMKAVKNSREQALLKASHIRELPFFSPTSKMEAEGQELVTMIYSSLYLSAPSMVTGQSWGRWGLERQMENESFSSGPSFETISASGLNAALAHYSPTKDLHRKLSSDEMYLVDSGGQYWDGTTDITRTVHWGTPTAFQKVSTGPQFPLQHWPSVYSFCTLQKGGKAISRKAKVDSLGSIQWSRSNLFSLSGRMVEAFARRALWEVGLNYGHGTGHGIGNFLCVHEWPVGFQSNNIAMAKGMFTSIEPGYYQDGEFGIRLEDVALVVEAKTKHPGAYLTFEVVSFVPYDRNLIDVSLLSPEQLQYLNQYYQTIREKVGPELQRRQLLEEFAWLEQHTQPLSAMAPITTSLTSMWVAFTLAILSWSS</sequence>
<organism evidence="10 11">
    <name type="scientific">Cricetulus griseus</name>
    <name type="common">Chinese hamster</name>
    <name type="synonym">Cricetulus barabensis griseus</name>
    <dbReference type="NCBI Taxonomy" id="10029"/>
    <lineage>
        <taxon>Eukaryota</taxon>
        <taxon>Metazoa</taxon>
        <taxon>Chordata</taxon>
        <taxon>Craniata</taxon>
        <taxon>Vertebrata</taxon>
        <taxon>Euteleostomi</taxon>
        <taxon>Mammalia</taxon>
        <taxon>Eutheria</taxon>
        <taxon>Euarchontoglires</taxon>
        <taxon>Glires</taxon>
        <taxon>Rodentia</taxon>
        <taxon>Myomorpha</taxon>
        <taxon>Muroidea</taxon>
        <taxon>Cricetidae</taxon>
        <taxon>Cricetinae</taxon>
        <taxon>Cricetulus</taxon>
    </lineage>
</organism>
<dbReference type="EMBL" id="KE685790">
    <property type="protein sequence ID" value="ERE65072.1"/>
    <property type="molecule type" value="Genomic_DNA"/>
</dbReference>
<dbReference type="FunFam" id="3.40.350.10:FF:000003">
    <property type="entry name" value="Xaa-pro aminopeptidase P"/>
    <property type="match status" value="1"/>
</dbReference>